<dbReference type="Pfam" id="PF02129">
    <property type="entry name" value="Peptidase_S15"/>
    <property type="match status" value="2"/>
</dbReference>
<gene>
    <name evidence="3" type="ORF">CLV40_12642</name>
</gene>
<dbReference type="InterPro" id="IPR008979">
    <property type="entry name" value="Galactose-bd-like_sf"/>
</dbReference>
<evidence type="ECO:0000313" key="3">
    <source>
        <dbReference type="EMBL" id="PPK63635.1"/>
    </source>
</evidence>
<dbReference type="Gene3D" id="3.40.50.1820">
    <property type="entry name" value="alpha/beta hydrolase"/>
    <property type="match status" value="2"/>
</dbReference>
<dbReference type="OrthoDB" id="5240615at2"/>
<evidence type="ECO:0000313" key="4">
    <source>
        <dbReference type="Proteomes" id="UP000239203"/>
    </source>
</evidence>
<organism evidence="3 4">
    <name type="scientific">Actinokineospora auranticolor</name>
    <dbReference type="NCBI Taxonomy" id="155976"/>
    <lineage>
        <taxon>Bacteria</taxon>
        <taxon>Bacillati</taxon>
        <taxon>Actinomycetota</taxon>
        <taxon>Actinomycetes</taxon>
        <taxon>Pseudonocardiales</taxon>
        <taxon>Pseudonocardiaceae</taxon>
        <taxon>Actinokineospora</taxon>
    </lineage>
</organism>
<evidence type="ECO:0000256" key="1">
    <source>
        <dbReference type="ARBA" id="ARBA00022801"/>
    </source>
</evidence>
<dbReference type="Proteomes" id="UP000239203">
    <property type="component" value="Unassembled WGS sequence"/>
</dbReference>
<dbReference type="EMBL" id="PTIX01000026">
    <property type="protein sequence ID" value="PPK63635.1"/>
    <property type="molecule type" value="Genomic_DNA"/>
</dbReference>
<dbReference type="InterPro" id="IPR000383">
    <property type="entry name" value="Xaa-Pro-like_dom"/>
</dbReference>
<comment type="caution">
    <text evidence="3">The sequence shown here is derived from an EMBL/GenBank/DDBJ whole genome shotgun (WGS) entry which is preliminary data.</text>
</comment>
<dbReference type="SUPFAM" id="SSF53474">
    <property type="entry name" value="alpha/beta-Hydrolases"/>
    <property type="match status" value="1"/>
</dbReference>
<dbReference type="InterPro" id="IPR029058">
    <property type="entry name" value="AB_hydrolase_fold"/>
</dbReference>
<dbReference type="NCBIfam" id="TIGR00976">
    <property type="entry name" value="CocE_NonD"/>
    <property type="match status" value="1"/>
</dbReference>
<dbReference type="Pfam" id="PF08530">
    <property type="entry name" value="PepX_C"/>
    <property type="match status" value="1"/>
</dbReference>
<reference evidence="3 4" key="1">
    <citation type="submission" date="2018-02" db="EMBL/GenBank/DDBJ databases">
        <title>Genomic Encyclopedia of Archaeal and Bacterial Type Strains, Phase II (KMG-II): from individual species to whole genera.</title>
        <authorList>
            <person name="Goeker M."/>
        </authorList>
    </citation>
    <scope>NUCLEOTIDE SEQUENCE [LARGE SCALE GENOMIC DNA]</scope>
    <source>
        <strain evidence="3 4">YU 961-1</strain>
    </source>
</reference>
<dbReference type="InterPro" id="IPR013736">
    <property type="entry name" value="Xaa-Pro_dipept_C"/>
</dbReference>
<keyword evidence="4" id="KW-1185">Reference proteome</keyword>
<accession>A0A2S6GEH9</accession>
<feature type="domain" description="Xaa-Pro dipeptidyl-peptidase C-terminal" evidence="2">
    <location>
        <begin position="257"/>
        <end position="494"/>
    </location>
</feature>
<evidence type="ECO:0000259" key="2">
    <source>
        <dbReference type="SMART" id="SM00939"/>
    </source>
</evidence>
<dbReference type="GO" id="GO:0008239">
    <property type="term" value="F:dipeptidyl-peptidase activity"/>
    <property type="evidence" value="ECO:0007669"/>
    <property type="project" value="InterPro"/>
</dbReference>
<proteinExistence type="predicted"/>
<dbReference type="AlphaFoldDB" id="A0A2S6GEH9"/>
<dbReference type="RefSeq" id="WP_104482590.1">
    <property type="nucleotide sequence ID" value="NZ_CP154825.1"/>
</dbReference>
<dbReference type="SMART" id="SM00939">
    <property type="entry name" value="PepX_C"/>
    <property type="match status" value="1"/>
</dbReference>
<dbReference type="SUPFAM" id="SSF49785">
    <property type="entry name" value="Galactose-binding domain-like"/>
    <property type="match status" value="1"/>
</dbReference>
<name>A0A2S6GEH9_9PSEU</name>
<keyword evidence="1" id="KW-0378">Hydrolase</keyword>
<protein>
    <recommendedName>
        <fullName evidence="2">Xaa-Pro dipeptidyl-peptidase C-terminal domain-containing protein</fullName>
    </recommendedName>
</protein>
<sequence length="496" mass="53649">MSVFPEPPSLPVPEPLDIPVSDGALLSALRYPAGGAPGPVVVVITPYRKESPQQAPLVDLVLRAGFDAVVVDARGFGGSTGPYAGVLSPREIADGAELLEWIAAQPFCDGRTALAGGSYSGINQLLIAARKPRGLRCVAPWIAPIDTYRDMWKRGGIPSHTAWGARALLSAQRRATRRDGLRYFYLGLLEEDFDVTPFERVDFAAVDVPVLFLAGWTDYFLRGGVRGFEQCAAPKRLVVGNWTHEPFTTPELGAELTAWLRHWLAGAGDDPTRPEANVALSRLGSDEWETLPGLPEPQWRRWRPVAEPVTVPVLPNLATAPLAAPTDVNLMVDLVTESGMRLWGETTWFDLPVGEPLRLLGQIGLTAAVTIDDCDDVDLHARVSVVAVDGAVRQITEGRLRASHRELDPDRSVRTPDGDVAVPWHPHTGASPLPQGEPVDLHVEIYPVHLHLAPGERLRLGLTVVRADEAATPARLTVLPETVVVLPVVPDCAGGR</sequence>
<dbReference type="Gene3D" id="2.60.120.260">
    <property type="entry name" value="Galactose-binding domain-like"/>
    <property type="match status" value="1"/>
</dbReference>
<dbReference type="InterPro" id="IPR005674">
    <property type="entry name" value="CocE/Ser_esterase"/>
</dbReference>